<reference evidence="1 2" key="2">
    <citation type="journal article" date="2012" name="PLoS Pathog.">
        <title>Diverse lifestyles and strategies of plant pathogenesis encoded in the genomes of eighteen Dothideomycetes fungi.</title>
        <authorList>
            <person name="Ohm R.A."/>
            <person name="Feau N."/>
            <person name="Henrissat B."/>
            <person name="Schoch C.L."/>
            <person name="Horwitz B.A."/>
            <person name="Barry K.W."/>
            <person name="Condon B.J."/>
            <person name="Copeland A.C."/>
            <person name="Dhillon B."/>
            <person name="Glaser F."/>
            <person name="Hesse C.N."/>
            <person name="Kosti I."/>
            <person name="LaButti K."/>
            <person name="Lindquist E.A."/>
            <person name="Lucas S."/>
            <person name="Salamov A.A."/>
            <person name="Bradshaw R.E."/>
            <person name="Ciuffetti L."/>
            <person name="Hamelin R.C."/>
            <person name="Kema G.H.J."/>
            <person name="Lawrence C."/>
            <person name="Scott J.A."/>
            <person name="Spatafora J.W."/>
            <person name="Turgeon B.G."/>
            <person name="de Wit P.J.G.M."/>
            <person name="Zhong S."/>
            <person name="Goodwin S.B."/>
            <person name="Grigoriev I.V."/>
        </authorList>
    </citation>
    <scope>NUCLEOTIDE SEQUENCE [LARGE SCALE GENOMIC DNA]</scope>
    <source>
        <strain evidence="2">NZE10 / CBS 128990</strain>
    </source>
</reference>
<dbReference type="HOGENOM" id="CLU_1408729_0_0_1"/>
<evidence type="ECO:0000313" key="2">
    <source>
        <dbReference type="Proteomes" id="UP000016933"/>
    </source>
</evidence>
<reference evidence="2" key="1">
    <citation type="journal article" date="2012" name="PLoS Genet.">
        <title>The genomes of the fungal plant pathogens Cladosporium fulvum and Dothistroma septosporum reveal adaptation to different hosts and lifestyles but also signatures of common ancestry.</title>
        <authorList>
            <person name="de Wit P.J.G.M."/>
            <person name="van der Burgt A."/>
            <person name="Oekmen B."/>
            <person name="Stergiopoulos I."/>
            <person name="Abd-Elsalam K.A."/>
            <person name="Aerts A.L."/>
            <person name="Bahkali A.H."/>
            <person name="Beenen H.G."/>
            <person name="Chettri P."/>
            <person name="Cox M.P."/>
            <person name="Datema E."/>
            <person name="de Vries R.P."/>
            <person name="Dhillon B."/>
            <person name="Ganley A.R."/>
            <person name="Griffiths S.A."/>
            <person name="Guo Y."/>
            <person name="Hamelin R.C."/>
            <person name="Henrissat B."/>
            <person name="Kabir M.S."/>
            <person name="Jashni M.K."/>
            <person name="Kema G."/>
            <person name="Klaubauf S."/>
            <person name="Lapidus A."/>
            <person name="Levasseur A."/>
            <person name="Lindquist E."/>
            <person name="Mehrabi R."/>
            <person name="Ohm R.A."/>
            <person name="Owen T.J."/>
            <person name="Salamov A."/>
            <person name="Schwelm A."/>
            <person name="Schijlen E."/>
            <person name="Sun H."/>
            <person name="van den Burg H.A."/>
            <person name="van Ham R.C.H.J."/>
            <person name="Zhang S."/>
            <person name="Goodwin S.B."/>
            <person name="Grigoriev I.V."/>
            <person name="Collemare J."/>
            <person name="Bradshaw R.E."/>
        </authorList>
    </citation>
    <scope>NUCLEOTIDE SEQUENCE [LARGE SCALE GENOMIC DNA]</scope>
    <source>
        <strain evidence="2">NZE10 / CBS 128990</strain>
    </source>
</reference>
<dbReference type="AlphaFoldDB" id="N1PYJ4"/>
<evidence type="ECO:0000313" key="1">
    <source>
        <dbReference type="EMBL" id="EME47475.1"/>
    </source>
</evidence>
<sequence length="193" mass="22131">MQFTSSTMETLLDTQHVKAAINLDALSFDDLEIYKSQLELVRQRILYLQNARSGLLKLPGELRNKIFLLAMYGELQELRKSSRHAVMFRQPAFFAANRQVKAECTGVWLADVLVWEEFDTTSKTWTRMSADQVRAMCSAKTAAGRCKLVTQSAHCDVLRTRDAVEGSRSICSRRGLVRTDTDLALPQLRWWIW</sequence>
<evidence type="ECO:0008006" key="3">
    <source>
        <dbReference type="Google" id="ProtNLM"/>
    </source>
</evidence>
<protein>
    <recommendedName>
        <fullName evidence="3">F-box domain-containing protein</fullName>
    </recommendedName>
</protein>
<organism evidence="1 2">
    <name type="scientific">Dothistroma septosporum (strain NZE10 / CBS 128990)</name>
    <name type="common">Red band needle blight fungus</name>
    <name type="synonym">Mycosphaerella pini</name>
    <dbReference type="NCBI Taxonomy" id="675120"/>
    <lineage>
        <taxon>Eukaryota</taxon>
        <taxon>Fungi</taxon>
        <taxon>Dikarya</taxon>
        <taxon>Ascomycota</taxon>
        <taxon>Pezizomycotina</taxon>
        <taxon>Dothideomycetes</taxon>
        <taxon>Dothideomycetidae</taxon>
        <taxon>Mycosphaerellales</taxon>
        <taxon>Mycosphaerellaceae</taxon>
        <taxon>Dothistroma</taxon>
    </lineage>
</organism>
<dbReference type="OrthoDB" id="3649502at2759"/>
<keyword evidence="2" id="KW-1185">Reference proteome</keyword>
<accession>N1PYJ4</accession>
<dbReference type="Proteomes" id="UP000016933">
    <property type="component" value="Unassembled WGS sequence"/>
</dbReference>
<proteinExistence type="predicted"/>
<dbReference type="eggNOG" id="ENOG502R9AA">
    <property type="taxonomic scope" value="Eukaryota"/>
</dbReference>
<name>N1PYJ4_DOTSN</name>
<dbReference type="EMBL" id="KB446536">
    <property type="protein sequence ID" value="EME47475.1"/>
    <property type="molecule type" value="Genomic_DNA"/>
</dbReference>
<dbReference type="OMA" id="RAMCSAK"/>
<gene>
    <name evidence="1" type="ORF">DOTSEDRAFT_69418</name>
</gene>